<evidence type="ECO:0000313" key="1">
    <source>
        <dbReference type="EMBL" id="TDN85696.1"/>
    </source>
</evidence>
<keyword evidence="2" id="KW-1185">Reference proteome</keyword>
<dbReference type="OrthoDB" id="7428974at2"/>
<evidence type="ECO:0000313" key="2">
    <source>
        <dbReference type="Proteomes" id="UP000295493"/>
    </source>
</evidence>
<dbReference type="Proteomes" id="UP000295493">
    <property type="component" value="Unassembled WGS sequence"/>
</dbReference>
<proteinExistence type="predicted"/>
<dbReference type="RefSeq" id="WP_133494589.1">
    <property type="nucleotide sequence ID" value="NZ_BMLU01000002.1"/>
</dbReference>
<comment type="caution">
    <text evidence="1">The sequence shown here is derived from an EMBL/GenBank/DDBJ whole genome shotgun (WGS) entry which is preliminary data.</text>
</comment>
<accession>A0A4R6FUY2</accession>
<dbReference type="Pfam" id="PF20101">
    <property type="entry name" value="DUF6491"/>
    <property type="match status" value="1"/>
</dbReference>
<dbReference type="EMBL" id="SNWD01000002">
    <property type="protein sequence ID" value="TDN85696.1"/>
    <property type="molecule type" value="Genomic_DNA"/>
</dbReference>
<sequence length="128" mass="13937">MMIAALLLALAPAQDAPPPPIEDRPQVTIANAANGGLQNWTRGPDDSSLYVQDRTLRWYYITLSGPCIRTAGQPSLGYTTDTNARFDRFSFVYELQNSERKCGVRSIVRSAKPPQYGGPGVAGPLPDK</sequence>
<name>A0A4R6FUY2_9SPHN</name>
<reference evidence="1 2" key="1">
    <citation type="submission" date="2019-03" db="EMBL/GenBank/DDBJ databases">
        <title>Genomic Encyclopedia of Type Strains, Phase IV (KMG-IV): sequencing the most valuable type-strain genomes for metagenomic binning, comparative biology and taxonomic classification.</title>
        <authorList>
            <person name="Goeker M."/>
        </authorList>
    </citation>
    <scope>NUCLEOTIDE SEQUENCE [LARGE SCALE GENOMIC DNA]</scope>
    <source>
        <strain evidence="1 2">DSM 25059</strain>
    </source>
</reference>
<dbReference type="AlphaFoldDB" id="A0A4R6FUY2"/>
<protein>
    <submittedName>
        <fullName evidence="1">Uncharacterized protein</fullName>
    </submittedName>
</protein>
<gene>
    <name evidence="1" type="ORF">EV664_102406</name>
</gene>
<dbReference type="InterPro" id="IPR045500">
    <property type="entry name" value="DUF6491"/>
</dbReference>
<organism evidence="1 2">
    <name type="scientific">Stakelama pacifica</name>
    <dbReference type="NCBI Taxonomy" id="517720"/>
    <lineage>
        <taxon>Bacteria</taxon>
        <taxon>Pseudomonadati</taxon>
        <taxon>Pseudomonadota</taxon>
        <taxon>Alphaproteobacteria</taxon>
        <taxon>Sphingomonadales</taxon>
        <taxon>Sphingomonadaceae</taxon>
        <taxon>Stakelama</taxon>
    </lineage>
</organism>